<evidence type="ECO:0000313" key="3">
    <source>
        <dbReference type="Proteomes" id="UP000250266"/>
    </source>
</evidence>
<keyword evidence="3" id="KW-1185">Reference proteome</keyword>
<organism evidence="2 3">
    <name type="scientific">Lepidopterella palustris CBS 459.81</name>
    <dbReference type="NCBI Taxonomy" id="1314670"/>
    <lineage>
        <taxon>Eukaryota</taxon>
        <taxon>Fungi</taxon>
        <taxon>Dikarya</taxon>
        <taxon>Ascomycota</taxon>
        <taxon>Pezizomycotina</taxon>
        <taxon>Dothideomycetes</taxon>
        <taxon>Pleosporomycetidae</taxon>
        <taxon>Mytilinidiales</taxon>
        <taxon>Argynnaceae</taxon>
        <taxon>Lepidopterella</taxon>
    </lineage>
</organism>
<name>A0A8E2JC57_9PEZI</name>
<proteinExistence type="predicted"/>
<dbReference type="Proteomes" id="UP000250266">
    <property type="component" value="Unassembled WGS sequence"/>
</dbReference>
<protein>
    <submittedName>
        <fullName evidence="2">Uncharacterized protein</fullName>
    </submittedName>
</protein>
<dbReference type="EMBL" id="KV745152">
    <property type="protein sequence ID" value="OCK77129.1"/>
    <property type="molecule type" value="Genomic_DNA"/>
</dbReference>
<feature type="region of interest" description="Disordered" evidence="1">
    <location>
        <begin position="125"/>
        <end position="158"/>
    </location>
</feature>
<dbReference type="AlphaFoldDB" id="A0A8E2JC57"/>
<evidence type="ECO:0000313" key="2">
    <source>
        <dbReference type="EMBL" id="OCK77129.1"/>
    </source>
</evidence>
<accession>A0A8E2JC57</accession>
<dbReference type="OrthoDB" id="3589080at2759"/>
<sequence>MSDVLTSAGSPVIFFDSHPEEQESYLYSYWSTLKTTFHIAWTGDVPRPLLPGTLRIVWWTIDGTEGLKDYELHQYRLVRATFDKMVSHPEIRRCFVTGYSSQNPYVTSYDGNTIWEEQESIVDKEMKKQKERENWDKRQVGRDKEGKPGKKGAGDKVDELIFSIEEEERKMMKALAEEKKKEEV</sequence>
<gene>
    <name evidence="2" type="ORF">K432DRAFT_304906</name>
</gene>
<evidence type="ECO:0000256" key="1">
    <source>
        <dbReference type="SAM" id="MobiDB-lite"/>
    </source>
</evidence>
<reference evidence="2 3" key="1">
    <citation type="journal article" date="2016" name="Nat. Commun.">
        <title>Ectomycorrhizal ecology is imprinted in the genome of the dominant symbiotic fungus Cenococcum geophilum.</title>
        <authorList>
            <consortium name="DOE Joint Genome Institute"/>
            <person name="Peter M."/>
            <person name="Kohler A."/>
            <person name="Ohm R.A."/>
            <person name="Kuo A."/>
            <person name="Krutzmann J."/>
            <person name="Morin E."/>
            <person name="Arend M."/>
            <person name="Barry K.W."/>
            <person name="Binder M."/>
            <person name="Choi C."/>
            <person name="Clum A."/>
            <person name="Copeland A."/>
            <person name="Grisel N."/>
            <person name="Haridas S."/>
            <person name="Kipfer T."/>
            <person name="LaButti K."/>
            <person name="Lindquist E."/>
            <person name="Lipzen A."/>
            <person name="Maire R."/>
            <person name="Meier B."/>
            <person name="Mihaltcheva S."/>
            <person name="Molinier V."/>
            <person name="Murat C."/>
            <person name="Poggeler S."/>
            <person name="Quandt C.A."/>
            <person name="Sperisen C."/>
            <person name="Tritt A."/>
            <person name="Tisserant E."/>
            <person name="Crous P.W."/>
            <person name="Henrissat B."/>
            <person name="Nehls U."/>
            <person name="Egli S."/>
            <person name="Spatafora J.W."/>
            <person name="Grigoriev I.V."/>
            <person name="Martin F.M."/>
        </authorList>
    </citation>
    <scope>NUCLEOTIDE SEQUENCE [LARGE SCALE GENOMIC DNA]</scope>
    <source>
        <strain evidence="2 3">CBS 459.81</strain>
    </source>
</reference>